<keyword evidence="3" id="KW-1133">Transmembrane helix</keyword>
<evidence type="ECO:0000313" key="5">
    <source>
        <dbReference type="EMBL" id="PKU22598.1"/>
    </source>
</evidence>
<comment type="similarity">
    <text evidence="1 2">Belongs to the peptidase A24 family.</text>
</comment>
<dbReference type="InterPro" id="IPR050882">
    <property type="entry name" value="Prepilin_peptidase/N-MTase"/>
</dbReference>
<feature type="transmembrane region" description="Helical" evidence="3">
    <location>
        <begin position="12"/>
        <end position="28"/>
    </location>
</feature>
<reference evidence="6" key="1">
    <citation type="submission" date="2017-12" db="EMBL/GenBank/DDBJ databases">
        <title>Draft genome sequence of Telmatospirillum siberiense 26-4b1T, an acidotolerant peatland alphaproteobacterium potentially involved in sulfur cycling.</title>
        <authorList>
            <person name="Hausmann B."/>
            <person name="Pjevac P."/>
            <person name="Schreck K."/>
            <person name="Herbold C.W."/>
            <person name="Daims H."/>
            <person name="Wagner M."/>
            <person name="Pester M."/>
            <person name="Loy A."/>
        </authorList>
    </citation>
    <scope>NUCLEOTIDE SEQUENCE [LARGE SCALE GENOMIC DNA]</scope>
    <source>
        <strain evidence="6">26-4b1</strain>
    </source>
</reference>
<dbReference type="PRINTS" id="PR00864">
    <property type="entry name" value="PREPILNPTASE"/>
</dbReference>
<evidence type="ECO:0000313" key="6">
    <source>
        <dbReference type="Proteomes" id="UP000233293"/>
    </source>
</evidence>
<dbReference type="Gene3D" id="1.20.120.1220">
    <property type="match status" value="1"/>
</dbReference>
<keyword evidence="6" id="KW-1185">Reference proteome</keyword>
<gene>
    <name evidence="5" type="ORF">CWS72_20620</name>
</gene>
<comment type="caution">
    <text evidence="5">The sequence shown here is derived from an EMBL/GenBank/DDBJ whole genome shotgun (WGS) entry which is preliminary data.</text>
</comment>
<dbReference type="InterPro" id="IPR014032">
    <property type="entry name" value="Peptidase_A24A_bac"/>
</dbReference>
<dbReference type="RefSeq" id="WP_101252531.1">
    <property type="nucleotide sequence ID" value="NZ_PIUM01000029.1"/>
</dbReference>
<dbReference type="OrthoDB" id="9789291at2"/>
<protein>
    <recommendedName>
        <fullName evidence="4">Prepilin type IV endopeptidase peptidase domain-containing protein</fullName>
    </recommendedName>
</protein>
<evidence type="ECO:0000259" key="4">
    <source>
        <dbReference type="Pfam" id="PF01478"/>
    </source>
</evidence>
<sequence length="161" mass="17099">MNALPVIPDVKFWLACGFGTSLLALSWIDIRHLILPDALTLPLVAAGLAWCAWTTPGLLPAHAAGAAAGYISFRLVASAYRHFRHRDGLGEGDAKLAAAAGAWVAWEGLPSVILLAAIAGLLVIAVIALVRRRLDPRMPIPFGPCLALGLWMTWLHGPLSL</sequence>
<dbReference type="GO" id="GO:0006465">
    <property type="term" value="P:signal peptide processing"/>
    <property type="evidence" value="ECO:0007669"/>
    <property type="project" value="TreeGrafter"/>
</dbReference>
<keyword evidence="3" id="KW-0812">Transmembrane</keyword>
<evidence type="ECO:0000256" key="1">
    <source>
        <dbReference type="ARBA" id="ARBA00005801"/>
    </source>
</evidence>
<evidence type="ECO:0000256" key="3">
    <source>
        <dbReference type="SAM" id="Phobius"/>
    </source>
</evidence>
<dbReference type="Pfam" id="PF01478">
    <property type="entry name" value="Peptidase_A24"/>
    <property type="match status" value="1"/>
</dbReference>
<evidence type="ECO:0000256" key="2">
    <source>
        <dbReference type="RuleBase" id="RU003793"/>
    </source>
</evidence>
<proteinExistence type="inferred from homology"/>
<feature type="domain" description="Prepilin type IV endopeptidase peptidase" evidence="4">
    <location>
        <begin position="19"/>
        <end position="123"/>
    </location>
</feature>
<dbReference type="GO" id="GO:0004190">
    <property type="term" value="F:aspartic-type endopeptidase activity"/>
    <property type="evidence" value="ECO:0007669"/>
    <property type="project" value="InterPro"/>
</dbReference>
<keyword evidence="3" id="KW-0472">Membrane</keyword>
<feature type="transmembrane region" description="Helical" evidence="3">
    <location>
        <begin position="112"/>
        <end position="130"/>
    </location>
</feature>
<dbReference type="Proteomes" id="UP000233293">
    <property type="component" value="Unassembled WGS sequence"/>
</dbReference>
<dbReference type="PANTHER" id="PTHR30487:SF0">
    <property type="entry name" value="PREPILIN LEADER PEPTIDASE_N-METHYLTRANSFERASE-RELATED"/>
    <property type="match status" value="1"/>
</dbReference>
<dbReference type="PANTHER" id="PTHR30487">
    <property type="entry name" value="TYPE 4 PREPILIN-LIKE PROTEINS LEADER PEPTIDE-PROCESSING ENZYME"/>
    <property type="match status" value="1"/>
</dbReference>
<dbReference type="EMBL" id="PIUM01000029">
    <property type="protein sequence ID" value="PKU22598.1"/>
    <property type="molecule type" value="Genomic_DNA"/>
</dbReference>
<dbReference type="GO" id="GO:0005886">
    <property type="term" value="C:plasma membrane"/>
    <property type="evidence" value="ECO:0007669"/>
    <property type="project" value="TreeGrafter"/>
</dbReference>
<dbReference type="InterPro" id="IPR000045">
    <property type="entry name" value="Prepilin_IV_endopep_pep"/>
</dbReference>
<accession>A0A2N3PQD8</accession>
<dbReference type="AlphaFoldDB" id="A0A2N3PQD8"/>
<name>A0A2N3PQD8_9PROT</name>
<organism evidence="5 6">
    <name type="scientific">Telmatospirillum siberiense</name>
    <dbReference type="NCBI Taxonomy" id="382514"/>
    <lineage>
        <taxon>Bacteria</taxon>
        <taxon>Pseudomonadati</taxon>
        <taxon>Pseudomonadota</taxon>
        <taxon>Alphaproteobacteria</taxon>
        <taxon>Rhodospirillales</taxon>
        <taxon>Rhodospirillaceae</taxon>
        <taxon>Telmatospirillum</taxon>
    </lineage>
</organism>